<geneLocation type="chloroplast" evidence="5"/>
<dbReference type="EMBL" id="KJ746599">
    <property type="protein sequence ID" value="AID67589.1"/>
    <property type="molecule type" value="Genomic_DNA"/>
</dbReference>
<keyword evidence="3" id="KW-0812">Transmembrane</keyword>
<evidence type="ECO:0000313" key="5">
    <source>
        <dbReference type="EMBL" id="AID67589.1"/>
    </source>
</evidence>
<dbReference type="PANTHER" id="PTHR30627">
    <property type="entry name" value="PEPTIDOGLYCAN D,D-TRANSPEPTIDASE"/>
    <property type="match status" value="1"/>
</dbReference>
<dbReference type="RefSeq" id="YP_009057738.1">
    <property type="nucleotide sequence ID" value="NC_024828.1"/>
</dbReference>
<dbReference type="InterPro" id="IPR012338">
    <property type="entry name" value="Beta-lactam/transpept-like"/>
</dbReference>
<evidence type="ECO:0000259" key="4">
    <source>
        <dbReference type="Pfam" id="PF00905"/>
    </source>
</evidence>
<dbReference type="InterPro" id="IPR036138">
    <property type="entry name" value="PBP_dimer_sf"/>
</dbReference>
<dbReference type="InterPro" id="IPR050515">
    <property type="entry name" value="Beta-lactam/transpept"/>
</dbReference>
<dbReference type="Gene3D" id="3.40.710.10">
    <property type="entry name" value="DD-peptidase/beta-lactamase superfamily"/>
    <property type="match status" value="1"/>
</dbReference>
<feature type="transmembrane region" description="Helical" evidence="3">
    <location>
        <begin position="12"/>
        <end position="30"/>
    </location>
</feature>
<dbReference type="Gene3D" id="3.90.1310.10">
    <property type="entry name" value="Penicillin-binding protein 2a (Domain 2)"/>
    <property type="match status" value="1"/>
</dbReference>
<dbReference type="Pfam" id="PF00905">
    <property type="entry name" value="Transpeptidase"/>
    <property type="match status" value="1"/>
</dbReference>
<dbReference type="SUPFAM" id="SSF56519">
    <property type="entry name" value="Penicillin binding protein dimerisation domain"/>
    <property type="match status" value="1"/>
</dbReference>
<gene>
    <name evidence="5" type="primary">ftsI</name>
</gene>
<reference evidence="5" key="1">
    <citation type="journal article" date="2014" name="BMC Genomics">
        <title>Six newly sequenced chloroplast genomes from prasinophyte green algae provide insights into the relationships among prasinophyte lineages and the diversity of streamlined genome architecture in picoplanktonic species.</title>
        <authorList>
            <person name="Lemieux C."/>
            <person name="Otis C."/>
            <person name="Turmel M."/>
        </authorList>
    </citation>
    <scope>NUCLEOTIDE SEQUENCE</scope>
</reference>
<sequence>MQLMNSTIIHSLTNFFGFSGLIVFASRLYILQCFQHPHLLQIVNSQQQIQFSNKDTRRLIKDREGNCIAIQELVYDCHIDKNLEIDKLSAKYFGIPFYKENMKNEKSFFFKNIPTFIFEQVINSTLYNPIQQLKRVYPYRSLYSSVTGYVNKENQGQAGLEMSFDKRLVINSTFLPCWVDGQGLPTGKDLYHPFIFSKKNSFFLTLNTRLQEKLYQILKKGFNTFSPNRLGSIVMDVKTGEIQAWVEFPSYDPNKYSEYSLENLTSWMATKYYEPGSTWKPINLAIALDTGCINKDKLILDNGKISFGEHTFKNAFVANKQQILNLTDVLRFSSNVGMVKILQKIPLLIYYDWLLNLDLGFKNSTNSYISYPFTTADLNSIECLFKSHLDFISHSIGQGIGLTVLKLIQIVTSLGNNGFLITPTPVYNLSLCQKSLDKIFIGPVPYSLNPNKPRKKIFSNKTTNQICNMLEKTILLGTGHNAFFQGFSLGGKTGTAQQAVKNLGYQEIATSFFCFYPAKNPKYIIYVIIDKPKSPYNFASNTAVELGKAIVQEIIGLNNDLPTKPRTFLFKNSKVKKRFFNL</sequence>
<dbReference type="GO" id="GO:0071555">
    <property type="term" value="P:cell wall organization"/>
    <property type="evidence" value="ECO:0007669"/>
    <property type="project" value="TreeGrafter"/>
</dbReference>
<dbReference type="GeneID" id="20355983"/>
<protein>
    <submittedName>
        <fullName evidence="5">Penicillin-binding protein</fullName>
    </submittedName>
</protein>
<evidence type="ECO:0000256" key="1">
    <source>
        <dbReference type="ARBA" id="ARBA00004370"/>
    </source>
</evidence>
<organism evidence="5">
    <name type="scientific">Picocystis salinarum</name>
    <dbReference type="NCBI Taxonomy" id="88271"/>
    <lineage>
        <taxon>Eukaryota</taxon>
        <taxon>Viridiplantae</taxon>
        <taxon>Chlorophyta</taxon>
        <taxon>Picocystophyceae</taxon>
        <taxon>Picocystales</taxon>
        <taxon>Picocystaceae</taxon>
        <taxon>Picocystis</taxon>
    </lineage>
</organism>
<proteinExistence type="predicted"/>
<accession>A0A088CK63</accession>
<dbReference type="GO" id="GO:0008658">
    <property type="term" value="F:penicillin binding"/>
    <property type="evidence" value="ECO:0007669"/>
    <property type="project" value="InterPro"/>
</dbReference>
<keyword evidence="5" id="KW-0934">Plastid</keyword>
<evidence type="ECO:0000256" key="3">
    <source>
        <dbReference type="SAM" id="Phobius"/>
    </source>
</evidence>
<dbReference type="AlphaFoldDB" id="A0A088CK63"/>
<dbReference type="InterPro" id="IPR001460">
    <property type="entry name" value="PCN-bd_Tpept"/>
</dbReference>
<keyword evidence="5" id="KW-0150">Chloroplast</keyword>
<feature type="domain" description="Penicillin-binding protein transpeptidase" evidence="4">
    <location>
        <begin position="233"/>
        <end position="550"/>
    </location>
</feature>
<evidence type="ECO:0000256" key="2">
    <source>
        <dbReference type="ARBA" id="ARBA00023136"/>
    </source>
</evidence>
<dbReference type="PANTHER" id="PTHR30627:SF1">
    <property type="entry name" value="PEPTIDOGLYCAN D,D-TRANSPEPTIDASE FTSI"/>
    <property type="match status" value="1"/>
</dbReference>
<name>A0A088CK63_9CHLO</name>
<dbReference type="SUPFAM" id="SSF56601">
    <property type="entry name" value="beta-lactamase/transpeptidase-like"/>
    <property type="match status" value="1"/>
</dbReference>
<keyword evidence="3" id="KW-1133">Transmembrane helix</keyword>
<keyword evidence="2 3" id="KW-0472">Membrane</keyword>
<dbReference type="GO" id="GO:0005886">
    <property type="term" value="C:plasma membrane"/>
    <property type="evidence" value="ECO:0007669"/>
    <property type="project" value="TreeGrafter"/>
</dbReference>
<dbReference type="Gene3D" id="3.30.450.330">
    <property type="match status" value="1"/>
</dbReference>
<comment type="subcellular location">
    <subcellularLocation>
        <location evidence="1">Membrane</location>
    </subcellularLocation>
</comment>